<evidence type="ECO:0000313" key="2">
    <source>
        <dbReference type="Proteomes" id="UP000050525"/>
    </source>
</evidence>
<keyword evidence="2" id="KW-1185">Reference proteome</keyword>
<name>A0A151LZG3_ALLMI</name>
<proteinExistence type="predicted"/>
<organism evidence="1 2">
    <name type="scientific">Alligator mississippiensis</name>
    <name type="common">American alligator</name>
    <dbReference type="NCBI Taxonomy" id="8496"/>
    <lineage>
        <taxon>Eukaryota</taxon>
        <taxon>Metazoa</taxon>
        <taxon>Chordata</taxon>
        <taxon>Craniata</taxon>
        <taxon>Vertebrata</taxon>
        <taxon>Euteleostomi</taxon>
        <taxon>Archelosauria</taxon>
        <taxon>Archosauria</taxon>
        <taxon>Crocodylia</taxon>
        <taxon>Alligatoridae</taxon>
        <taxon>Alligatorinae</taxon>
        <taxon>Alligator</taxon>
    </lineage>
</organism>
<reference evidence="1 2" key="1">
    <citation type="journal article" date="2012" name="Genome Biol.">
        <title>Sequencing three crocodilian genomes to illuminate the evolution of archosaurs and amniotes.</title>
        <authorList>
            <person name="St John J.A."/>
            <person name="Braun E.L."/>
            <person name="Isberg S.R."/>
            <person name="Miles L.G."/>
            <person name="Chong A.Y."/>
            <person name="Gongora J."/>
            <person name="Dalzell P."/>
            <person name="Moran C."/>
            <person name="Bed'hom B."/>
            <person name="Abzhanov A."/>
            <person name="Burgess S.C."/>
            <person name="Cooksey A.M."/>
            <person name="Castoe T.A."/>
            <person name="Crawford N.G."/>
            <person name="Densmore L.D."/>
            <person name="Drew J.C."/>
            <person name="Edwards S.V."/>
            <person name="Faircloth B.C."/>
            <person name="Fujita M.K."/>
            <person name="Greenwold M.J."/>
            <person name="Hoffmann F.G."/>
            <person name="Howard J.M."/>
            <person name="Iguchi T."/>
            <person name="Janes D.E."/>
            <person name="Khan S.Y."/>
            <person name="Kohno S."/>
            <person name="de Koning A.J."/>
            <person name="Lance S.L."/>
            <person name="McCarthy F.M."/>
            <person name="McCormack J.E."/>
            <person name="Merchant M.E."/>
            <person name="Peterson D.G."/>
            <person name="Pollock D.D."/>
            <person name="Pourmand N."/>
            <person name="Raney B.J."/>
            <person name="Roessler K.A."/>
            <person name="Sanford J.R."/>
            <person name="Sawyer R.H."/>
            <person name="Schmidt C.J."/>
            <person name="Triplett E.W."/>
            <person name="Tuberville T.D."/>
            <person name="Venegas-Anaya M."/>
            <person name="Howard J.T."/>
            <person name="Jarvis E.D."/>
            <person name="Guillette L.J.Jr."/>
            <person name="Glenn T.C."/>
            <person name="Green R.E."/>
            <person name="Ray D.A."/>
        </authorList>
    </citation>
    <scope>NUCLEOTIDE SEQUENCE [LARGE SCALE GENOMIC DNA]</scope>
    <source>
        <strain evidence="1">KSC_2009_1</strain>
    </source>
</reference>
<dbReference type="Proteomes" id="UP000050525">
    <property type="component" value="Unassembled WGS sequence"/>
</dbReference>
<accession>A0A151LZG3</accession>
<dbReference type="EMBL" id="AKHW03006878">
    <property type="protein sequence ID" value="KYO17665.1"/>
    <property type="molecule type" value="Genomic_DNA"/>
</dbReference>
<protein>
    <submittedName>
        <fullName evidence="1">Uncharacterized protein</fullName>
    </submittedName>
</protein>
<comment type="caution">
    <text evidence="1">The sequence shown here is derived from an EMBL/GenBank/DDBJ whole genome shotgun (WGS) entry which is preliminary data.</text>
</comment>
<dbReference type="AlphaFoldDB" id="A0A151LZG3"/>
<sequence length="82" mass="9158">MSSPRQPFANVKSPWVDMAEVSFNQSPYLPLLETILSHGNSANAQSRLPSPGAVARFGTFKIRLGHISMLFSATMRPRNFFF</sequence>
<evidence type="ECO:0000313" key="1">
    <source>
        <dbReference type="EMBL" id="KYO17665.1"/>
    </source>
</evidence>
<gene>
    <name evidence="1" type="ORF">Y1Q_0014259</name>
</gene>